<comment type="caution">
    <text evidence="2">The sequence shown here is derived from an EMBL/GenBank/DDBJ whole genome shotgun (WGS) entry which is preliminary data.</text>
</comment>
<feature type="transmembrane region" description="Helical" evidence="1">
    <location>
        <begin position="24"/>
        <end position="44"/>
    </location>
</feature>
<evidence type="ECO:0000256" key="1">
    <source>
        <dbReference type="SAM" id="Phobius"/>
    </source>
</evidence>
<keyword evidence="1" id="KW-0472">Membrane</keyword>
<dbReference type="InterPro" id="IPR021214">
    <property type="entry name" value="DUF2568"/>
</dbReference>
<dbReference type="EMBL" id="VFOK01000001">
    <property type="protein sequence ID" value="TQL34887.1"/>
    <property type="molecule type" value="Genomic_DNA"/>
</dbReference>
<protein>
    <submittedName>
        <fullName evidence="2">Uncharacterized protein DUF2568</fullName>
    </submittedName>
</protein>
<reference evidence="2 3" key="1">
    <citation type="submission" date="2019-06" db="EMBL/GenBank/DDBJ databases">
        <title>Sequencing the genomes of 1000 actinobacteria strains.</title>
        <authorList>
            <person name="Klenk H.-P."/>
        </authorList>
    </citation>
    <scope>NUCLEOTIDE SEQUENCE [LARGE SCALE GENOMIC DNA]</scope>
    <source>
        <strain evidence="2 3">DSM 24617</strain>
    </source>
</reference>
<evidence type="ECO:0000313" key="3">
    <source>
        <dbReference type="Proteomes" id="UP000318336"/>
    </source>
</evidence>
<feature type="transmembrane region" description="Helical" evidence="1">
    <location>
        <begin position="64"/>
        <end position="95"/>
    </location>
</feature>
<keyword evidence="1" id="KW-1133">Transmembrane helix</keyword>
<organism evidence="2 3">
    <name type="scientific">Barrientosiimonas humi</name>
    <dbReference type="NCBI Taxonomy" id="999931"/>
    <lineage>
        <taxon>Bacteria</taxon>
        <taxon>Bacillati</taxon>
        <taxon>Actinomycetota</taxon>
        <taxon>Actinomycetes</taxon>
        <taxon>Micrococcales</taxon>
        <taxon>Dermacoccaceae</taxon>
        <taxon>Barrientosiimonas</taxon>
    </lineage>
</organism>
<proteinExistence type="predicted"/>
<sequence length="102" mass="10824">MFLLELAAYVGVALWAYSLADSTLVGVLLALGAIAVMGTIWALFSSPHARYPVYGWPRVALEVAWFGIAVAAFIAAGILWAGVLLAVVFLALLVYRLRAVGS</sequence>
<dbReference type="Proteomes" id="UP000318336">
    <property type="component" value="Unassembled WGS sequence"/>
</dbReference>
<accession>A0A542XGD8</accession>
<keyword evidence="3" id="KW-1185">Reference proteome</keyword>
<dbReference type="AlphaFoldDB" id="A0A542XGD8"/>
<dbReference type="Pfam" id="PF10823">
    <property type="entry name" value="DUF2568"/>
    <property type="match status" value="1"/>
</dbReference>
<evidence type="ECO:0000313" key="2">
    <source>
        <dbReference type="EMBL" id="TQL34887.1"/>
    </source>
</evidence>
<name>A0A542XGD8_9MICO</name>
<gene>
    <name evidence="2" type="ORF">FB554_3069</name>
</gene>
<keyword evidence="1" id="KW-0812">Transmembrane</keyword>